<comment type="caution">
    <text evidence="1">The sequence shown here is derived from an EMBL/GenBank/DDBJ whole genome shotgun (WGS) entry which is preliminary data.</text>
</comment>
<dbReference type="AlphaFoldDB" id="A0A9W6IJA8"/>
<dbReference type="Proteomes" id="UP001143486">
    <property type="component" value="Unassembled WGS sequence"/>
</dbReference>
<dbReference type="EMBL" id="BSFE01000002">
    <property type="protein sequence ID" value="GLK51362.1"/>
    <property type="molecule type" value="Genomic_DNA"/>
</dbReference>
<name>A0A9W6IJA8_9PROT</name>
<protein>
    <submittedName>
        <fullName evidence="1">Uncharacterized protein</fullName>
    </submittedName>
</protein>
<keyword evidence="2" id="KW-1185">Reference proteome</keyword>
<evidence type="ECO:0000313" key="1">
    <source>
        <dbReference type="EMBL" id="GLK51362.1"/>
    </source>
</evidence>
<reference evidence="1" key="2">
    <citation type="submission" date="2023-01" db="EMBL/GenBank/DDBJ databases">
        <authorList>
            <person name="Sun Q."/>
            <person name="Evtushenko L."/>
        </authorList>
    </citation>
    <scope>NUCLEOTIDE SEQUENCE</scope>
    <source>
        <strain evidence="1">VKM B-1513</strain>
    </source>
</reference>
<sequence>MRTLLLGAVGLLCGGILQDAWASQDSEQEHASGASPAESACPAASNGIFYYRDRQTGVVARVDRFIGLADADAVRDAAGAAEAASGRDLVDAMSSIVSGRDCDGNNVVDGYDHIFLHGAPVGFTPEQWAEVQTTHADSLRFTPW</sequence>
<organism evidence="1 2">
    <name type="scientific">Maricaulis virginensis</name>
    <dbReference type="NCBI Taxonomy" id="144022"/>
    <lineage>
        <taxon>Bacteria</taxon>
        <taxon>Pseudomonadati</taxon>
        <taxon>Pseudomonadota</taxon>
        <taxon>Alphaproteobacteria</taxon>
        <taxon>Maricaulales</taxon>
        <taxon>Maricaulaceae</taxon>
        <taxon>Maricaulis</taxon>
    </lineage>
</organism>
<proteinExistence type="predicted"/>
<evidence type="ECO:0000313" key="2">
    <source>
        <dbReference type="Proteomes" id="UP001143486"/>
    </source>
</evidence>
<gene>
    <name evidence="1" type="ORF">GCM10017621_08700</name>
</gene>
<reference evidence="1" key="1">
    <citation type="journal article" date="2014" name="Int. J. Syst. Evol. Microbiol.">
        <title>Complete genome sequence of Corynebacterium casei LMG S-19264T (=DSM 44701T), isolated from a smear-ripened cheese.</title>
        <authorList>
            <consortium name="US DOE Joint Genome Institute (JGI-PGF)"/>
            <person name="Walter F."/>
            <person name="Albersmeier A."/>
            <person name="Kalinowski J."/>
            <person name="Ruckert C."/>
        </authorList>
    </citation>
    <scope>NUCLEOTIDE SEQUENCE</scope>
    <source>
        <strain evidence="1">VKM B-1513</strain>
    </source>
</reference>
<accession>A0A9W6IJA8</accession>